<dbReference type="AlphaFoldDB" id="A0A1I3C455"/>
<protein>
    <submittedName>
        <fullName evidence="4">DnaD and phage-associated domain-containing protein</fullName>
    </submittedName>
</protein>
<feature type="region of interest" description="Disordered" evidence="2">
    <location>
        <begin position="1"/>
        <end position="31"/>
    </location>
</feature>
<comment type="similarity">
    <text evidence="1">Belongs to the DnaB/DnaD family.</text>
</comment>
<keyword evidence="5" id="KW-1185">Reference proteome</keyword>
<dbReference type="InterPro" id="IPR006343">
    <property type="entry name" value="DnaB/C_C"/>
</dbReference>
<feature type="region of interest" description="Disordered" evidence="2">
    <location>
        <begin position="120"/>
        <end position="142"/>
    </location>
</feature>
<name>A0A1I3C455_9LACT</name>
<reference evidence="4 5" key="1">
    <citation type="submission" date="2016-10" db="EMBL/GenBank/DDBJ databases">
        <authorList>
            <person name="de Groot N.N."/>
        </authorList>
    </citation>
    <scope>NUCLEOTIDE SEQUENCE [LARGE SCALE GENOMIC DNA]</scope>
    <source>
        <strain evidence="4 5">DSM 27630</strain>
    </source>
</reference>
<evidence type="ECO:0000313" key="4">
    <source>
        <dbReference type="EMBL" id="SFH68969.1"/>
    </source>
</evidence>
<feature type="compositionally biased region" description="Polar residues" evidence="2">
    <location>
        <begin position="19"/>
        <end position="31"/>
    </location>
</feature>
<dbReference type="NCBIfam" id="TIGR01446">
    <property type="entry name" value="DnaD_dom"/>
    <property type="match status" value="1"/>
</dbReference>
<feature type="compositionally biased region" description="Basic and acidic residues" evidence="2">
    <location>
        <begin position="120"/>
        <end position="136"/>
    </location>
</feature>
<dbReference type="InterPro" id="IPR053162">
    <property type="entry name" value="DnaD"/>
</dbReference>
<gene>
    <name evidence="4" type="ORF">SAMN04489868_11271</name>
</gene>
<dbReference type="RefSeq" id="WP_143074482.1">
    <property type="nucleotide sequence ID" value="NZ_FOQE01000012.1"/>
</dbReference>
<evidence type="ECO:0000256" key="2">
    <source>
        <dbReference type="SAM" id="MobiDB-lite"/>
    </source>
</evidence>
<dbReference type="Gene3D" id="1.10.10.630">
    <property type="entry name" value="DnaD domain-like"/>
    <property type="match status" value="1"/>
</dbReference>
<dbReference type="SUPFAM" id="SSF158499">
    <property type="entry name" value="DnaD domain-like"/>
    <property type="match status" value="1"/>
</dbReference>
<evidence type="ECO:0000313" key="5">
    <source>
        <dbReference type="Proteomes" id="UP000198668"/>
    </source>
</evidence>
<dbReference type="InterPro" id="IPR034829">
    <property type="entry name" value="DnaD-like_sf"/>
</dbReference>
<evidence type="ECO:0000256" key="1">
    <source>
        <dbReference type="ARBA" id="ARBA00093462"/>
    </source>
</evidence>
<dbReference type="PANTHER" id="PTHR37293">
    <property type="entry name" value="PHAGE REPLICATION PROTEIN-RELATED"/>
    <property type="match status" value="1"/>
</dbReference>
<dbReference type="PANTHER" id="PTHR37293:SF5">
    <property type="entry name" value="DNA REPLICATION PROTEIN"/>
    <property type="match status" value="1"/>
</dbReference>
<evidence type="ECO:0000259" key="3">
    <source>
        <dbReference type="Pfam" id="PF07261"/>
    </source>
</evidence>
<organism evidence="4 5">
    <name type="scientific">Pisciglobus halotolerans</name>
    <dbReference type="NCBI Taxonomy" id="745365"/>
    <lineage>
        <taxon>Bacteria</taxon>
        <taxon>Bacillati</taxon>
        <taxon>Bacillota</taxon>
        <taxon>Bacilli</taxon>
        <taxon>Lactobacillales</taxon>
        <taxon>Carnobacteriaceae</taxon>
    </lineage>
</organism>
<feature type="domain" description="DnaB/C C-terminal" evidence="3">
    <location>
        <begin position="28"/>
        <end position="95"/>
    </location>
</feature>
<dbReference type="OrthoDB" id="3199595at2"/>
<dbReference type="Proteomes" id="UP000198668">
    <property type="component" value="Unassembled WGS sequence"/>
</dbReference>
<feature type="compositionally biased region" description="Basic and acidic residues" evidence="2">
    <location>
        <begin position="1"/>
        <end position="17"/>
    </location>
</feature>
<proteinExistence type="inferred from homology"/>
<dbReference type="Pfam" id="PF07261">
    <property type="entry name" value="DnaB_2"/>
    <property type="match status" value="1"/>
</dbReference>
<sequence length="159" mass="18652">RLGKDRLGKDSSSKEEIPATTTQPNAHDFYQNNFGIENPTVMQTIEMWIEDLNQELVIEAMRRAAIDQKGFRYAEGIMRNWDKKNIRTMEQVEAEDVAFANQSKKKTSYSKQPVRKEVLPDWAKDDYEEPKEKPASVEDQQAFRNRLEKIRSKKKVEEK</sequence>
<dbReference type="EMBL" id="FOQE01000012">
    <property type="protein sequence ID" value="SFH68969.1"/>
    <property type="molecule type" value="Genomic_DNA"/>
</dbReference>
<accession>A0A1I3C455</accession>
<feature type="non-terminal residue" evidence="4">
    <location>
        <position position="1"/>
    </location>
</feature>